<gene>
    <name evidence="4" type="ORF">PGLA2088_LOCUS25380</name>
</gene>
<dbReference type="SMART" id="SM00054">
    <property type="entry name" value="EFh"/>
    <property type="match status" value="4"/>
</dbReference>
<dbReference type="InterPro" id="IPR002048">
    <property type="entry name" value="EF_hand_dom"/>
</dbReference>
<feature type="non-terminal residue" evidence="4">
    <location>
        <position position="307"/>
    </location>
</feature>
<dbReference type="Gene3D" id="1.10.238.10">
    <property type="entry name" value="EF-hand"/>
    <property type="match status" value="2"/>
</dbReference>
<dbReference type="SUPFAM" id="SSF47473">
    <property type="entry name" value="EF-hand"/>
    <property type="match status" value="1"/>
</dbReference>
<evidence type="ECO:0000256" key="1">
    <source>
        <dbReference type="ARBA" id="ARBA00022737"/>
    </source>
</evidence>
<sequence length="307" mass="33978">VLRNLRQFSNANQFFSICVASVARQLDHRSLRDVHKVFSELDANGDGVLELSEVKEGFERIYGRESEQYQDVERMFSRLDLDGSGSIDYTEFCAAGIGERMCLEETTLWAAFKAFDVQDDDGRITKDEIKQVLASGDVKQLWTTEVCQEVTEEIFDLFDANGDGALDFTEFMGLMRECASRHKDPGSVDELEQELAVLKEENLDFKKAYGMLTRLDDIDRNSGGGSTPSASSKQRLLDASGADTIPGIVSDSASQPSMPERANTLSMALRQLSYNFAPRVEGSRNGTPQCFSCTSGVGASMQQCTLM</sequence>
<evidence type="ECO:0000313" key="5">
    <source>
        <dbReference type="Proteomes" id="UP000626109"/>
    </source>
</evidence>
<keyword evidence="2" id="KW-0106">Calcium</keyword>
<reference evidence="4" key="1">
    <citation type="submission" date="2021-02" db="EMBL/GenBank/DDBJ databases">
        <authorList>
            <person name="Dougan E. K."/>
            <person name="Rhodes N."/>
            <person name="Thang M."/>
            <person name="Chan C."/>
        </authorList>
    </citation>
    <scope>NUCLEOTIDE SEQUENCE</scope>
</reference>
<evidence type="ECO:0000256" key="2">
    <source>
        <dbReference type="ARBA" id="ARBA00022837"/>
    </source>
</evidence>
<dbReference type="Pfam" id="PF13499">
    <property type="entry name" value="EF-hand_7"/>
    <property type="match status" value="2"/>
</dbReference>
<dbReference type="InterPro" id="IPR011992">
    <property type="entry name" value="EF-hand-dom_pair"/>
</dbReference>
<dbReference type="CDD" id="cd00051">
    <property type="entry name" value="EFh"/>
    <property type="match status" value="2"/>
</dbReference>
<comment type="caution">
    <text evidence="4">The sequence shown here is derived from an EMBL/GenBank/DDBJ whole genome shotgun (WGS) entry which is preliminary data.</text>
</comment>
<name>A0A813JS16_POLGL</name>
<dbReference type="InterPro" id="IPR018247">
    <property type="entry name" value="EF_Hand_1_Ca_BS"/>
</dbReference>
<accession>A0A813JS16</accession>
<organism evidence="4 5">
    <name type="scientific">Polarella glacialis</name>
    <name type="common">Dinoflagellate</name>
    <dbReference type="NCBI Taxonomy" id="89957"/>
    <lineage>
        <taxon>Eukaryota</taxon>
        <taxon>Sar</taxon>
        <taxon>Alveolata</taxon>
        <taxon>Dinophyceae</taxon>
        <taxon>Suessiales</taxon>
        <taxon>Suessiaceae</taxon>
        <taxon>Polarella</taxon>
    </lineage>
</organism>
<dbReference type="InterPro" id="IPR050145">
    <property type="entry name" value="Centrin_CML-like"/>
</dbReference>
<keyword evidence="1" id="KW-0677">Repeat</keyword>
<feature type="domain" description="EF-hand" evidence="3">
    <location>
        <begin position="146"/>
        <end position="181"/>
    </location>
</feature>
<protein>
    <recommendedName>
        <fullName evidence="3">EF-hand domain-containing protein</fullName>
    </recommendedName>
</protein>
<proteinExistence type="predicted"/>
<dbReference type="PROSITE" id="PS50222">
    <property type="entry name" value="EF_HAND_2"/>
    <property type="match status" value="4"/>
</dbReference>
<dbReference type="EMBL" id="CAJNNW010026716">
    <property type="protein sequence ID" value="CAE8687236.1"/>
    <property type="molecule type" value="Genomic_DNA"/>
</dbReference>
<dbReference type="GO" id="GO:0005509">
    <property type="term" value="F:calcium ion binding"/>
    <property type="evidence" value="ECO:0007669"/>
    <property type="project" value="InterPro"/>
</dbReference>
<dbReference type="Proteomes" id="UP000626109">
    <property type="component" value="Unassembled WGS sequence"/>
</dbReference>
<dbReference type="PANTHER" id="PTHR23050">
    <property type="entry name" value="CALCIUM BINDING PROTEIN"/>
    <property type="match status" value="1"/>
</dbReference>
<feature type="domain" description="EF-hand" evidence="3">
    <location>
        <begin position="67"/>
        <end position="102"/>
    </location>
</feature>
<evidence type="ECO:0000313" key="4">
    <source>
        <dbReference type="EMBL" id="CAE8687236.1"/>
    </source>
</evidence>
<feature type="domain" description="EF-hand" evidence="3">
    <location>
        <begin position="103"/>
        <end position="139"/>
    </location>
</feature>
<feature type="domain" description="EF-hand" evidence="3">
    <location>
        <begin position="29"/>
        <end position="64"/>
    </location>
</feature>
<dbReference type="AlphaFoldDB" id="A0A813JS16"/>
<evidence type="ECO:0000259" key="3">
    <source>
        <dbReference type="PROSITE" id="PS50222"/>
    </source>
</evidence>
<dbReference type="PROSITE" id="PS00018">
    <property type="entry name" value="EF_HAND_1"/>
    <property type="match status" value="3"/>
</dbReference>